<name>A0A1Z1MNZ9_KUECA</name>
<geneLocation type="chloroplast" evidence="1"/>
<accession>A0A1Z1MNZ9</accession>
<dbReference type="EMBL" id="MF101449">
    <property type="protein sequence ID" value="ARW67833.1"/>
    <property type="molecule type" value="Genomic_DNA"/>
</dbReference>
<organism evidence="1">
    <name type="scientific">Kuetzingia canaliculata</name>
    <name type="common">Red alga</name>
    <name type="synonym">Rytiphlaea canaliculata</name>
    <dbReference type="NCBI Taxonomy" id="228262"/>
    <lineage>
        <taxon>Eukaryota</taxon>
        <taxon>Rhodophyta</taxon>
        <taxon>Florideophyceae</taxon>
        <taxon>Rhodymeniophycidae</taxon>
        <taxon>Ceramiales</taxon>
        <taxon>Rhodomelaceae</taxon>
        <taxon>Amansieae</taxon>
        <taxon>Kuetzingia</taxon>
    </lineage>
</organism>
<keyword evidence="1" id="KW-0934">Plastid</keyword>
<dbReference type="AlphaFoldDB" id="A0A1Z1MNZ9"/>
<reference evidence="1" key="1">
    <citation type="journal article" date="2017" name="J. Phycol.">
        <title>Analysis of chloroplast genomes and a supermatrix inform reclassification of the Rhodomelaceae (Rhodophyta).</title>
        <authorList>
            <person name="Diaz-Tapia P."/>
            <person name="Maggs C.A."/>
            <person name="West J.A."/>
            <person name="Verbruggen H."/>
        </authorList>
    </citation>
    <scope>NUCLEOTIDE SEQUENCE</scope>
    <source>
        <strain evidence="1">PD1540</strain>
    </source>
</reference>
<evidence type="ECO:0000313" key="1">
    <source>
        <dbReference type="EMBL" id="ARW67833.1"/>
    </source>
</evidence>
<keyword evidence="1" id="KW-0150">Chloroplast</keyword>
<protein>
    <submittedName>
        <fullName evidence="1">Uncharacterized protein</fullName>
    </submittedName>
</protein>
<dbReference type="RefSeq" id="YP_009398647.1">
    <property type="nucleotide sequence ID" value="NC_035293.1"/>
</dbReference>
<proteinExistence type="predicted"/>
<gene>
    <name evidence="1" type="primary">ConsOrf2</name>
</gene>
<dbReference type="GeneID" id="33361211"/>
<sequence length="86" mass="10511">MDTNYGLIRINTQNELEIHFFKYFDFSSKQYPICFRANAYNLNYLFYLLSLYKKFNTLSTQHKLYFGKEILKSQITIKLNQKYIQE</sequence>